<dbReference type="SUPFAM" id="SSF57850">
    <property type="entry name" value="RING/U-box"/>
    <property type="match status" value="1"/>
</dbReference>
<proteinExistence type="evidence at transcript level"/>
<protein>
    <recommendedName>
        <fullName evidence="3">RING-type E3 ubiquitin transferase</fullName>
        <ecNumber evidence="3">2.3.2.27</ecNumber>
    </recommendedName>
</protein>
<dbReference type="EC" id="2.3.2.27" evidence="3"/>
<dbReference type="CDD" id="cd16664">
    <property type="entry name" value="RING-Ubox_PUB"/>
    <property type="match status" value="1"/>
</dbReference>
<evidence type="ECO:0000256" key="8">
    <source>
        <dbReference type="PROSITE-ProRule" id="PRU00259"/>
    </source>
</evidence>
<dbReference type="EMBL" id="BT071237">
    <property type="protein sequence ID" value="ACN40705.1"/>
    <property type="molecule type" value="mRNA"/>
</dbReference>
<reference evidence="10" key="1">
    <citation type="submission" date="2009-02" db="EMBL/GenBank/DDBJ databases">
        <title>Full length sequence-verified cDNA sequences from Sitka spruce (Picea sitchensis).</title>
        <authorList>
            <person name="Reid K.E."/>
            <person name="Liao N."/>
            <person name="Ralph S."/>
            <person name="Kolosova N."/>
            <person name="Oddy C."/>
            <person name="Moore R."/>
            <person name="Mayo M."/>
            <person name="Wagner S."/>
            <person name="King J."/>
            <person name="Yanchuk A."/>
            <person name="Holt R."/>
            <person name="Jones S."/>
            <person name="Marra M."/>
            <person name="Ritland C.E."/>
            <person name="Ritland K."/>
            <person name="Bohlmann J."/>
        </authorList>
    </citation>
    <scope>NUCLEOTIDE SEQUENCE</scope>
    <source>
        <tissue evidence="10">Bark</tissue>
    </source>
</reference>
<dbReference type="FunFam" id="3.30.40.10:FF:000292">
    <property type="entry name" value="RING-type E3 ubiquitin transferase"/>
    <property type="match status" value="1"/>
</dbReference>
<keyword evidence="7" id="KW-0175">Coiled coil</keyword>
<organism evidence="10">
    <name type="scientific">Picea sitchensis</name>
    <name type="common">Sitka spruce</name>
    <name type="synonym">Pinus sitchensis</name>
    <dbReference type="NCBI Taxonomy" id="3332"/>
    <lineage>
        <taxon>Eukaryota</taxon>
        <taxon>Viridiplantae</taxon>
        <taxon>Streptophyta</taxon>
        <taxon>Embryophyta</taxon>
        <taxon>Tracheophyta</taxon>
        <taxon>Spermatophyta</taxon>
        <taxon>Pinopsida</taxon>
        <taxon>Pinidae</taxon>
        <taxon>Conifers I</taxon>
        <taxon>Pinales</taxon>
        <taxon>Pinaceae</taxon>
        <taxon>Picea</taxon>
    </lineage>
</organism>
<dbReference type="Gene3D" id="3.30.40.10">
    <property type="entry name" value="Zinc/RING finger domain, C3HC4 (zinc finger)"/>
    <property type="match status" value="1"/>
</dbReference>
<feature type="repeat" description="ARM" evidence="8">
    <location>
        <begin position="380"/>
        <end position="422"/>
    </location>
</feature>
<dbReference type="SMART" id="SM00504">
    <property type="entry name" value="Ubox"/>
    <property type="match status" value="1"/>
</dbReference>
<accession>C0PSB5</accession>
<evidence type="ECO:0000256" key="2">
    <source>
        <dbReference type="ARBA" id="ARBA00004906"/>
    </source>
</evidence>
<dbReference type="PROSITE" id="PS50176">
    <property type="entry name" value="ARM_REPEAT"/>
    <property type="match status" value="4"/>
</dbReference>
<evidence type="ECO:0000313" key="10">
    <source>
        <dbReference type="EMBL" id="ACN40705.1"/>
    </source>
</evidence>
<dbReference type="PROSITE" id="PS51698">
    <property type="entry name" value="U_BOX"/>
    <property type="match status" value="1"/>
</dbReference>
<dbReference type="PANTHER" id="PTHR23315:SF49">
    <property type="entry name" value="RING-TYPE E3 UBIQUITIN TRANSFERASE"/>
    <property type="match status" value="1"/>
</dbReference>
<evidence type="ECO:0000259" key="9">
    <source>
        <dbReference type="PROSITE" id="PS51698"/>
    </source>
</evidence>
<evidence type="ECO:0000256" key="5">
    <source>
        <dbReference type="ARBA" id="ARBA00022737"/>
    </source>
</evidence>
<feature type="repeat" description="ARM" evidence="8">
    <location>
        <begin position="339"/>
        <end position="381"/>
    </location>
</feature>
<evidence type="ECO:0000256" key="1">
    <source>
        <dbReference type="ARBA" id="ARBA00000900"/>
    </source>
</evidence>
<feature type="domain" description="U-box" evidence="9">
    <location>
        <begin position="120"/>
        <end position="194"/>
    </location>
</feature>
<dbReference type="SUPFAM" id="SSF48371">
    <property type="entry name" value="ARM repeat"/>
    <property type="match status" value="1"/>
</dbReference>
<name>C0PSB5_PICSI</name>
<feature type="repeat" description="ARM" evidence="8">
    <location>
        <begin position="215"/>
        <end position="257"/>
    </location>
</feature>
<evidence type="ECO:0000256" key="3">
    <source>
        <dbReference type="ARBA" id="ARBA00012483"/>
    </source>
</evidence>
<dbReference type="InterPro" id="IPR058678">
    <property type="entry name" value="ARM_PUB"/>
</dbReference>
<evidence type="ECO:0000256" key="7">
    <source>
        <dbReference type="ARBA" id="ARBA00023054"/>
    </source>
</evidence>
<dbReference type="Pfam" id="PF04564">
    <property type="entry name" value="U-box"/>
    <property type="match status" value="1"/>
</dbReference>
<dbReference type="PANTHER" id="PTHR23315">
    <property type="entry name" value="U BOX DOMAIN-CONTAINING"/>
    <property type="match status" value="1"/>
</dbReference>
<dbReference type="UniPathway" id="UPA00143"/>
<dbReference type="Pfam" id="PF25598">
    <property type="entry name" value="ARM_PUB"/>
    <property type="match status" value="1"/>
</dbReference>
<dbReference type="Gene3D" id="1.25.10.10">
    <property type="entry name" value="Leucine-rich Repeat Variant"/>
    <property type="match status" value="1"/>
</dbReference>
<keyword evidence="5" id="KW-0677">Repeat</keyword>
<comment type="catalytic activity">
    <reaction evidence="1">
        <text>S-ubiquitinyl-[E2 ubiquitin-conjugating enzyme]-L-cysteine + [acceptor protein]-L-lysine = [E2 ubiquitin-conjugating enzyme]-L-cysteine + N(6)-ubiquitinyl-[acceptor protein]-L-lysine.</text>
        <dbReference type="EC" id="2.3.2.27"/>
    </reaction>
</comment>
<evidence type="ECO:0000256" key="4">
    <source>
        <dbReference type="ARBA" id="ARBA00022679"/>
    </source>
</evidence>
<dbReference type="InterPro" id="IPR000225">
    <property type="entry name" value="Armadillo"/>
</dbReference>
<dbReference type="SMART" id="SM00185">
    <property type="entry name" value="ARM"/>
    <property type="match status" value="6"/>
</dbReference>
<dbReference type="AlphaFoldDB" id="C0PSB5"/>
<feature type="repeat" description="ARM" evidence="8">
    <location>
        <begin position="257"/>
        <end position="299"/>
    </location>
</feature>
<dbReference type="InterPro" id="IPR013083">
    <property type="entry name" value="Znf_RING/FYVE/PHD"/>
</dbReference>
<dbReference type="InterPro" id="IPR003613">
    <property type="entry name" value="Ubox_domain"/>
</dbReference>
<dbReference type="GO" id="GO:0016567">
    <property type="term" value="P:protein ubiquitination"/>
    <property type="evidence" value="ECO:0007669"/>
    <property type="project" value="UniProtKB-UniPathway"/>
</dbReference>
<dbReference type="InterPro" id="IPR045210">
    <property type="entry name" value="RING-Ubox_PUB"/>
</dbReference>
<dbReference type="FunFam" id="1.25.10.10:FF:000082">
    <property type="entry name" value="RING-type E3 ubiquitin transferase"/>
    <property type="match status" value="1"/>
</dbReference>
<dbReference type="GO" id="GO:0061630">
    <property type="term" value="F:ubiquitin protein ligase activity"/>
    <property type="evidence" value="ECO:0007669"/>
    <property type="project" value="UniProtKB-EC"/>
</dbReference>
<evidence type="ECO:0000256" key="6">
    <source>
        <dbReference type="ARBA" id="ARBA00022786"/>
    </source>
</evidence>
<comment type="pathway">
    <text evidence="2">Protein modification; protein ubiquitination.</text>
</comment>
<keyword evidence="6" id="KW-0833">Ubl conjugation pathway</keyword>
<keyword evidence="4" id="KW-0808">Transferase</keyword>
<sequence length="497" mass="54089">MHLQLKRSKGRADTQDIELFMDIMIALSQKDGRNADSAVLERLADKLQLGTVSDLTVESRAVEKLMKERGGEMGETAEHILYLLKKMKGMQEIGNLGGDKIGFESLALSEVSLEKISSPIFPEDFRCPISLELMQDPVIVATGQTYDRLCIQRWLDLGHKTCPKTQQVLPHMTLTPNYVLRSLIAQWCESHGVEIPSKAGSSRSDSSDVSFGNRTSIDILVQQLYSRQIDVQRAAAEEIRLLAKRNADNRLLIAEAGAIPQLVKLLSSTDMKTQEHAVTALLNLSIHSSNKGFIVQAGAINRIIDVLKHGSTEARENAAATLFSLSVVDENKVIIGASGAIPPLVDLLRDGTVRGKKDAATAIFNLSIYQGNKFRAVRAGVVPPLIALLVDQSIGMVDEALAILAILATHQEGRIAIGQQSAIDILVELIHSGSARNKENAAAVLLALGMNDSSHLLAAMQLGVFEYLIELAQNGTARARRKARGLLDLISKQEHVP</sequence>
<dbReference type="InterPro" id="IPR016024">
    <property type="entry name" value="ARM-type_fold"/>
</dbReference>
<dbReference type="InterPro" id="IPR011989">
    <property type="entry name" value="ARM-like"/>
</dbReference>